<organism evidence="9 10">
    <name type="scientific">Novosphingobium aquiterrae</name>
    <dbReference type="NCBI Taxonomy" id="624388"/>
    <lineage>
        <taxon>Bacteria</taxon>
        <taxon>Pseudomonadati</taxon>
        <taxon>Pseudomonadota</taxon>
        <taxon>Alphaproteobacteria</taxon>
        <taxon>Sphingomonadales</taxon>
        <taxon>Sphingomonadaceae</taxon>
        <taxon>Novosphingobium</taxon>
    </lineage>
</organism>
<feature type="transmembrane region" description="Helical" evidence="8">
    <location>
        <begin position="33"/>
        <end position="51"/>
    </location>
</feature>
<feature type="transmembrane region" description="Helical" evidence="8">
    <location>
        <begin position="152"/>
        <end position="172"/>
    </location>
</feature>
<comment type="caution">
    <text evidence="9">The sequence shown here is derived from an EMBL/GenBank/DDBJ whole genome shotgun (WGS) entry which is preliminary data.</text>
</comment>
<reference evidence="9 10" key="1">
    <citation type="submission" date="2024-09" db="EMBL/GenBank/DDBJ databases">
        <authorList>
            <person name="Sun Q."/>
            <person name="Mori K."/>
        </authorList>
    </citation>
    <scope>NUCLEOTIDE SEQUENCE [LARGE SCALE GENOMIC DNA]</scope>
    <source>
        <strain evidence="9 10">NCAIM B.02537</strain>
    </source>
</reference>
<comment type="subcellular location">
    <subcellularLocation>
        <location evidence="1 8">Cell membrane</location>
        <topology evidence="1 8">Multi-pass membrane protein</topology>
    </subcellularLocation>
</comment>
<evidence type="ECO:0000313" key="10">
    <source>
        <dbReference type="Proteomes" id="UP001589943"/>
    </source>
</evidence>
<dbReference type="InterPro" id="IPR052017">
    <property type="entry name" value="TSUP"/>
</dbReference>
<sequence>MAAAFVRGLAGFGMAILLVPVLGLAVPPREAVVVANWLGLLIGLVGLKTIIGQSERSAFTISALAVLATPLGVWLLAVTDPALARLLIALIALGSFVLVLLPKRPAHHLPGVAETGATGLVSGVLTGFAGMPGPPVVPYYLRRAIPPGLARASMMTIFLATSLAGVVSALVLRVATWRGPLLGAALFPAVLLGNWLGHKAFGRIGETAWRSFTGAVLGLAAAAALWRLLQT</sequence>
<dbReference type="PANTHER" id="PTHR30269">
    <property type="entry name" value="TRANSMEMBRANE PROTEIN YFCA"/>
    <property type="match status" value="1"/>
</dbReference>
<evidence type="ECO:0000256" key="2">
    <source>
        <dbReference type="ARBA" id="ARBA00009142"/>
    </source>
</evidence>
<keyword evidence="4 8" id="KW-1003">Cell membrane</keyword>
<feature type="transmembrane region" description="Helical" evidence="8">
    <location>
        <begin position="113"/>
        <end position="132"/>
    </location>
</feature>
<feature type="transmembrane region" description="Helical" evidence="8">
    <location>
        <begin position="179"/>
        <end position="196"/>
    </location>
</feature>
<feature type="transmembrane region" description="Helical" evidence="8">
    <location>
        <begin position="58"/>
        <end position="77"/>
    </location>
</feature>
<dbReference type="Proteomes" id="UP001589943">
    <property type="component" value="Unassembled WGS sequence"/>
</dbReference>
<dbReference type="Pfam" id="PF01925">
    <property type="entry name" value="TauE"/>
    <property type="match status" value="1"/>
</dbReference>
<feature type="transmembrane region" description="Helical" evidence="8">
    <location>
        <begin position="83"/>
        <end position="101"/>
    </location>
</feature>
<dbReference type="EMBL" id="JBHLTL010000006">
    <property type="protein sequence ID" value="MFC0589941.1"/>
    <property type="molecule type" value="Genomic_DNA"/>
</dbReference>
<dbReference type="InterPro" id="IPR002781">
    <property type="entry name" value="TM_pro_TauE-like"/>
</dbReference>
<evidence type="ECO:0000256" key="4">
    <source>
        <dbReference type="ARBA" id="ARBA00022475"/>
    </source>
</evidence>
<evidence type="ECO:0000256" key="7">
    <source>
        <dbReference type="ARBA" id="ARBA00023136"/>
    </source>
</evidence>
<gene>
    <name evidence="9" type="ORF">ACFFF7_10995</name>
</gene>
<evidence type="ECO:0000256" key="3">
    <source>
        <dbReference type="ARBA" id="ARBA00022448"/>
    </source>
</evidence>
<dbReference type="RefSeq" id="WP_379481850.1">
    <property type="nucleotide sequence ID" value="NZ_JBHLTL010000006.1"/>
</dbReference>
<feature type="transmembrane region" description="Helical" evidence="8">
    <location>
        <begin position="208"/>
        <end position="229"/>
    </location>
</feature>
<evidence type="ECO:0000256" key="6">
    <source>
        <dbReference type="ARBA" id="ARBA00022989"/>
    </source>
</evidence>
<keyword evidence="5 8" id="KW-0812">Transmembrane</keyword>
<dbReference type="PANTHER" id="PTHR30269:SF37">
    <property type="entry name" value="MEMBRANE TRANSPORTER PROTEIN"/>
    <property type="match status" value="1"/>
</dbReference>
<evidence type="ECO:0000256" key="1">
    <source>
        <dbReference type="ARBA" id="ARBA00004651"/>
    </source>
</evidence>
<name>A0ABV6PJD2_9SPHN</name>
<keyword evidence="10" id="KW-1185">Reference proteome</keyword>
<protein>
    <recommendedName>
        <fullName evidence="8">Probable membrane transporter protein</fullName>
    </recommendedName>
</protein>
<keyword evidence="7 8" id="KW-0472">Membrane</keyword>
<proteinExistence type="inferred from homology"/>
<comment type="similarity">
    <text evidence="2 8">Belongs to the 4-toluene sulfonate uptake permease (TSUP) (TC 2.A.102) family.</text>
</comment>
<evidence type="ECO:0000256" key="8">
    <source>
        <dbReference type="RuleBase" id="RU363041"/>
    </source>
</evidence>
<keyword evidence="6 8" id="KW-1133">Transmembrane helix</keyword>
<keyword evidence="3" id="KW-0813">Transport</keyword>
<evidence type="ECO:0000313" key="9">
    <source>
        <dbReference type="EMBL" id="MFC0589941.1"/>
    </source>
</evidence>
<accession>A0ABV6PJD2</accession>
<evidence type="ECO:0000256" key="5">
    <source>
        <dbReference type="ARBA" id="ARBA00022692"/>
    </source>
</evidence>